<dbReference type="Proteomes" id="UP001152523">
    <property type="component" value="Unassembled WGS sequence"/>
</dbReference>
<proteinExistence type="inferred from homology"/>
<dbReference type="GO" id="GO:0006401">
    <property type="term" value="P:RNA catabolic process"/>
    <property type="evidence" value="ECO:0007669"/>
    <property type="project" value="TreeGrafter"/>
</dbReference>
<dbReference type="EMBL" id="CAMAPF010000026">
    <property type="protein sequence ID" value="CAH9074181.1"/>
    <property type="molecule type" value="Genomic_DNA"/>
</dbReference>
<organism evidence="12 13">
    <name type="scientific">Cuscuta epithymum</name>
    <dbReference type="NCBI Taxonomy" id="186058"/>
    <lineage>
        <taxon>Eukaryota</taxon>
        <taxon>Viridiplantae</taxon>
        <taxon>Streptophyta</taxon>
        <taxon>Embryophyta</taxon>
        <taxon>Tracheophyta</taxon>
        <taxon>Spermatophyta</taxon>
        <taxon>Magnoliopsida</taxon>
        <taxon>eudicotyledons</taxon>
        <taxon>Gunneridae</taxon>
        <taxon>Pentapetalae</taxon>
        <taxon>asterids</taxon>
        <taxon>lamiids</taxon>
        <taxon>Solanales</taxon>
        <taxon>Convolvulaceae</taxon>
        <taxon>Cuscuteae</taxon>
        <taxon>Cuscuta</taxon>
        <taxon>Cuscuta subgen. Cuscuta</taxon>
    </lineage>
</organism>
<dbReference type="PANTHER" id="PTHR11240">
    <property type="entry name" value="RIBONUCLEASE T2"/>
    <property type="match status" value="1"/>
</dbReference>
<evidence type="ECO:0000256" key="5">
    <source>
        <dbReference type="ARBA" id="ARBA00022801"/>
    </source>
</evidence>
<keyword evidence="7" id="KW-0456">Lyase</keyword>
<dbReference type="Gene3D" id="3.90.730.10">
    <property type="entry name" value="Ribonuclease T2-like"/>
    <property type="match status" value="1"/>
</dbReference>
<dbReference type="InterPro" id="IPR001568">
    <property type="entry name" value="RNase_T2-like"/>
</dbReference>
<evidence type="ECO:0000256" key="3">
    <source>
        <dbReference type="ARBA" id="ARBA00022729"/>
    </source>
</evidence>
<comment type="caution">
    <text evidence="12">The sequence shown here is derived from an EMBL/GenBank/DDBJ whole genome shotgun (WGS) entry which is preliminary data.</text>
</comment>
<name>A0AAV0FUE5_9ASTE</name>
<dbReference type="InterPro" id="IPR036430">
    <property type="entry name" value="RNase_T2-like_sf"/>
</dbReference>
<evidence type="ECO:0000256" key="10">
    <source>
        <dbReference type="SAM" id="SignalP"/>
    </source>
</evidence>
<dbReference type="CDD" id="cd01061">
    <property type="entry name" value="RNase_T2_euk"/>
    <property type="match status" value="1"/>
</dbReference>
<evidence type="ECO:0000256" key="8">
    <source>
        <dbReference type="PIRSR" id="PIRSR633697-1"/>
    </source>
</evidence>
<comment type="similarity">
    <text evidence="1 9">Belongs to the RNase T2 family.</text>
</comment>
<dbReference type="GO" id="GO:0016787">
    <property type="term" value="F:hydrolase activity"/>
    <property type="evidence" value="ECO:0007669"/>
    <property type="project" value="UniProtKB-KW"/>
</dbReference>
<dbReference type="SUPFAM" id="SSF55895">
    <property type="entry name" value="Ribonuclease Rh-like"/>
    <property type="match status" value="1"/>
</dbReference>
<keyword evidence="4" id="KW-0255">Endonuclease</keyword>
<protein>
    <submittedName>
        <fullName evidence="12">Uncharacterized protein</fullName>
    </submittedName>
</protein>
<feature type="active site" evidence="8">
    <location>
        <position position="145"/>
    </location>
</feature>
<dbReference type="GO" id="GO:0005576">
    <property type="term" value="C:extracellular region"/>
    <property type="evidence" value="ECO:0007669"/>
    <property type="project" value="TreeGrafter"/>
</dbReference>
<evidence type="ECO:0000256" key="6">
    <source>
        <dbReference type="ARBA" id="ARBA00023157"/>
    </source>
</evidence>
<dbReference type="InterPro" id="IPR033697">
    <property type="entry name" value="Ribonuclease_T2_eukaryotic"/>
</dbReference>
<feature type="active site" evidence="8">
    <location>
        <position position="82"/>
    </location>
</feature>
<dbReference type="AlphaFoldDB" id="A0AAV0FUE5"/>
<evidence type="ECO:0000256" key="2">
    <source>
        <dbReference type="ARBA" id="ARBA00022722"/>
    </source>
</evidence>
<dbReference type="GO" id="GO:0033897">
    <property type="term" value="F:ribonuclease T2 activity"/>
    <property type="evidence" value="ECO:0007669"/>
    <property type="project" value="InterPro"/>
</dbReference>
<dbReference type="GO" id="GO:0003723">
    <property type="term" value="F:RNA binding"/>
    <property type="evidence" value="ECO:0007669"/>
    <property type="project" value="InterPro"/>
</dbReference>
<evidence type="ECO:0000313" key="11">
    <source>
        <dbReference type="EMBL" id="CAH9074181.1"/>
    </source>
</evidence>
<evidence type="ECO:0000256" key="1">
    <source>
        <dbReference type="ARBA" id="ARBA00007469"/>
    </source>
</evidence>
<feature type="signal peptide" evidence="10">
    <location>
        <begin position="1"/>
        <end position="22"/>
    </location>
</feature>
<dbReference type="FunFam" id="3.90.730.10:FF:000007">
    <property type="entry name" value="Ribonuclease T2"/>
    <property type="match status" value="1"/>
</dbReference>
<reference evidence="12" key="1">
    <citation type="submission" date="2022-07" db="EMBL/GenBank/DDBJ databases">
        <authorList>
            <person name="Macas J."/>
            <person name="Novak P."/>
            <person name="Neumann P."/>
        </authorList>
    </citation>
    <scope>NUCLEOTIDE SEQUENCE</scope>
</reference>
<evidence type="ECO:0000313" key="13">
    <source>
        <dbReference type="Proteomes" id="UP001152523"/>
    </source>
</evidence>
<keyword evidence="6" id="KW-1015">Disulfide bond</keyword>
<dbReference type="EMBL" id="CAMAPF010001011">
    <property type="protein sequence ID" value="CAH9138682.1"/>
    <property type="molecule type" value="Genomic_DNA"/>
</dbReference>
<feature type="chain" id="PRO_5044713506" evidence="10">
    <location>
        <begin position="23"/>
        <end position="276"/>
    </location>
</feature>
<feature type="active site" evidence="8">
    <location>
        <position position="141"/>
    </location>
</feature>
<evidence type="ECO:0000313" key="12">
    <source>
        <dbReference type="EMBL" id="CAH9138682.1"/>
    </source>
</evidence>
<keyword evidence="13" id="KW-1185">Reference proteome</keyword>
<gene>
    <name evidence="12" type="ORF">CEPIT_LOCUS36994</name>
    <name evidence="11" type="ORF">CEPIT_LOCUS4948</name>
</gene>
<evidence type="ECO:0000256" key="4">
    <source>
        <dbReference type="ARBA" id="ARBA00022759"/>
    </source>
</evidence>
<keyword evidence="5" id="KW-0378">Hydrolase</keyword>
<accession>A0AAV0FUE5</accession>
<keyword evidence="2" id="KW-0540">Nuclease</keyword>
<dbReference type="Pfam" id="PF00445">
    <property type="entry name" value="Ribonuclease_T2"/>
    <property type="match status" value="1"/>
</dbReference>
<evidence type="ECO:0000256" key="7">
    <source>
        <dbReference type="ARBA" id="ARBA00023239"/>
    </source>
</evidence>
<sequence>MTSLPVLRIFLPLLLLFGSCCSTRISLGVDLEADLNLQKDQREFDYFMLSLEWPGTECNHTKKCCSANGCCRSNAIIGFTIHGLWAEYNGGKSWPSCCEGSQFNETEISSLLDDLNKYWPSYRCGTSKTCHASKGPFWAHEVFKHGTCSYPVVQNEKEYFLTALNLYFKYNVTEALFRAGYVPSNSEKYPLEGIISAIQNAFHINPEVVCSGDALEELRLCFYKNFEPRDCATESSSVSAKISLKSSSCPSYVSLPIHDASQWLVKKEAAIFQSTW</sequence>
<dbReference type="PANTHER" id="PTHR11240:SF22">
    <property type="entry name" value="RIBONUCLEASE T2"/>
    <property type="match status" value="1"/>
</dbReference>
<evidence type="ECO:0000256" key="9">
    <source>
        <dbReference type="RuleBase" id="RU004328"/>
    </source>
</evidence>
<keyword evidence="3 10" id="KW-0732">Signal</keyword>